<keyword evidence="7" id="KW-0411">Iron-sulfur</keyword>
<dbReference type="KEGG" id="serq:CWC46_09935"/>
<keyword evidence="2" id="KW-0813">Transport</keyword>
<gene>
    <name evidence="10" type="ORF">CWC46_09935</name>
    <name evidence="11" type="ORF">Ser39006_009940</name>
</gene>
<evidence type="ECO:0000313" key="12">
    <source>
        <dbReference type="Proteomes" id="UP000017700"/>
    </source>
</evidence>
<dbReference type="Proteomes" id="UP000233778">
    <property type="component" value="Chromosome"/>
</dbReference>
<dbReference type="PROSITE" id="PS00197">
    <property type="entry name" value="2FE2S_FER_1"/>
    <property type="match status" value="1"/>
</dbReference>
<dbReference type="PANTHER" id="PTHR43112:SF3">
    <property type="entry name" value="FERREDOXIN-2, CHLOROPLASTIC"/>
    <property type="match status" value="1"/>
</dbReference>
<dbReference type="GO" id="GO:0046872">
    <property type="term" value="F:metal ion binding"/>
    <property type="evidence" value="ECO:0007669"/>
    <property type="project" value="UniProtKB-KW"/>
</dbReference>
<dbReference type="KEGG" id="sera:Ser39006_009940"/>
<dbReference type="OrthoDB" id="9796486at2"/>
<dbReference type="InterPro" id="IPR001041">
    <property type="entry name" value="2Fe-2S_ferredoxin-type"/>
</dbReference>
<dbReference type="RefSeq" id="WP_021016740.1">
    <property type="nucleotide sequence ID" value="NZ_CP025084.1"/>
</dbReference>
<keyword evidence="5" id="KW-0249">Electron transport</keyword>
<evidence type="ECO:0000256" key="4">
    <source>
        <dbReference type="ARBA" id="ARBA00022723"/>
    </source>
</evidence>
<dbReference type="InterPro" id="IPR006058">
    <property type="entry name" value="2Fe2S_fd_BS"/>
</dbReference>
<feature type="domain" description="2Fe-2S ferredoxin-type" evidence="9">
    <location>
        <begin position="4"/>
        <end position="92"/>
    </location>
</feature>
<keyword evidence="3" id="KW-0001">2Fe-2S</keyword>
<comment type="cofactor">
    <cofactor evidence="8">
        <name>[2Fe-2S] cluster</name>
        <dbReference type="ChEBI" id="CHEBI:190135"/>
    </cofactor>
</comment>
<evidence type="ECO:0000256" key="8">
    <source>
        <dbReference type="ARBA" id="ARBA00034078"/>
    </source>
</evidence>
<keyword evidence="12" id="KW-1185">Reference proteome</keyword>
<dbReference type="GO" id="GO:0051537">
    <property type="term" value="F:2 iron, 2 sulfur cluster binding"/>
    <property type="evidence" value="ECO:0007669"/>
    <property type="project" value="UniProtKB-KW"/>
</dbReference>
<dbReference type="EMBL" id="CP025085">
    <property type="protein sequence ID" value="AUH00096.1"/>
    <property type="molecule type" value="Genomic_DNA"/>
</dbReference>
<protein>
    <submittedName>
        <fullName evidence="11">Ferredoxin</fullName>
    </submittedName>
</protein>
<proteinExistence type="inferred from homology"/>
<dbReference type="AlphaFoldDB" id="A0A2I5TIL7"/>
<reference evidence="11 12" key="1">
    <citation type="journal article" date="2013" name="Genome Announc.">
        <title>Draft genome sequence of Serratia sp. strain ATCC 39006, a model bacterium for analysis of the biosynthesis and regulation of prodigiosin, a carbapenem, and gas vesicles.</title>
        <authorList>
            <person name="Fineran P.C."/>
            <person name="Iglesias Cans M.C."/>
            <person name="Ramsay J.P."/>
            <person name="Wilf N.M."/>
            <person name="Cossyleon D."/>
            <person name="McNeil M.B."/>
            <person name="Williamson N.R."/>
            <person name="Monson R.E."/>
            <person name="Becher S.A."/>
            <person name="Stanton J.A."/>
            <person name="Brugger K."/>
            <person name="Brown S.D."/>
            <person name="Salmond G.P."/>
        </authorList>
    </citation>
    <scope>NUCLEOTIDE SEQUENCE [LARGE SCALE GENOMIC DNA]</scope>
    <source>
        <strain evidence="11">ATCC 39006</strain>
        <strain evidence="12">ATCC 39006 / SC 11482</strain>
    </source>
</reference>
<keyword evidence="6" id="KW-0408">Iron</keyword>
<dbReference type="STRING" id="104623.Ser39006_03478"/>
<dbReference type="EMBL" id="CP025084">
    <property type="protein sequence ID" value="AUH04415.1"/>
    <property type="molecule type" value="Genomic_DNA"/>
</dbReference>
<dbReference type="Pfam" id="PF00111">
    <property type="entry name" value="Fer2"/>
    <property type="match status" value="1"/>
</dbReference>
<dbReference type="Gene3D" id="3.10.20.30">
    <property type="match status" value="1"/>
</dbReference>
<dbReference type="InterPro" id="IPR036010">
    <property type="entry name" value="2Fe-2S_ferredoxin-like_sf"/>
</dbReference>
<accession>A0A2I5TIL7</accession>
<evidence type="ECO:0000256" key="7">
    <source>
        <dbReference type="ARBA" id="ARBA00023014"/>
    </source>
</evidence>
<evidence type="ECO:0000313" key="10">
    <source>
        <dbReference type="EMBL" id="AUH00096.1"/>
    </source>
</evidence>
<dbReference type="SUPFAM" id="SSF54292">
    <property type="entry name" value="2Fe-2S ferredoxin-like"/>
    <property type="match status" value="1"/>
</dbReference>
<reference evidence="10 13" key="3">
    <citation type="submission" date="2017-11" db="EMBL/GenBank/DDBJ databases">
        <title>Complete genome sequence of Serratia sp. ATCC 39006 LacA.</title>
        <authorList>
            <person name="Hampton H.G."/>
            <person name="Jackson S.A."/>
            <person name="Jauregui R."/>
            <person name="Poulter G.T.M."/>
            <person name="Salmond G.P.C."/>
            <person name="Fineran P.C."/>
        </authorList>
    </citation>
    <scope>NUCLEOTIDE SEQUENCE [LARGE SCALE GENOMIC DNA]</scope>
    <source>
        <strain evidence="10 13">ATCC 39006</strain>
    </source>
</reference>
<sequence length="92" mass="9753">MADYQCKVINSNTTFLLSSDETILSAAYEAGVKLPYRCAAGHCGVCKVRLTAGKVKMDHSGGISRNDIASGYILPCCSIPLTHLEIEPGSSC</sequence>
<reference evidence="11" key="2">
    <citation type="submission" date="2013-09" db="EMBL/GenBank/DDBJ databases">
        <authorList>
            <person name="Wang G."/>
            <person name="Yang Y."/>
            <person name="Su Y."/>
        </authorList>
    </citation>
    <scope>NUCLEOTIDE SEQUENCE</scope>
    <source>
        <strain evidence="11">ATCC 39006</strain>
    </source>
</reference>
<reference evidence="11" key="4">
    <citation type="submission" date="2017-11" db="EMBL/GenBank/DDBJ databases">
        <title>Complete genome sequence of Serratia sp. ATCC 39006.</title>
        <authorList>
            <person name="Hampton H.G."/>
            <person name="Jackson S.A."/>
            <person name="Jauregui R."/>
            <person name="Poulter G.T.M."/>
            <person name="Salmond G.P.C."/>
            <person name="Fineran P.C."/>
        </authorList>
    </citation>
    <scope>NUCLEOTIDE SEQUENCE</scope>
    <source>
        <strain evidence="11">ATCC 39006</strain>
    </source>
</reference>
<evidence type="ECO:0000313" key="11">
    <source>
        <dbReference type="EMBL" id="AUH04415.1"/>
    </source>
</evidence>
<evidence type="ECO:0000256" key="1">
    <source>
        <dbReference type="ARBA" id="ARBA00007874"/>
    </source>
</evidence>
<evidence type="ECO:0000259" key="9">
    <source>
        <dbReference type="PROSITE" id="PS51085"/>
    </source>
</evidence>
<evidence type="ECO:0000256" key="6">
    <source>
        <dbReference type="ARBA" id="ARBA00023004"/>
    </source>
</evidence>
<organism evidence="11 12">
    <name type="scientific">Serratia sp. (strain ATCC 39006)</name>
    <name type="common">Prodigiosinella confusarubida</name>
    <dbReference type="NCBI Taxonomy" id="104623"/>
    <lineage>
        <taxon>Bacteria</taxon>
        <taxon>Pseudomonadati</taxon>
        <taxon>Pseudomonadota</taxon>
        <taxon>Gammaproteobacteria</taxon>
        <taxon>Enterobacterales</taxon>
        <taxon>Pectobacteriaceae</taxon>
        <taxon>Prodigiosinella</taxon>
    </lineage>
</organism>
<dbReference type="PROSITE" id="PS51085">
    <property type="entry name" value="2FE2S_FER_2"/>
    <property type="match status" value="1"/>
</dbReference>
<evidence type="ECO:0000256" key="3">
    <source>
        <dbReference type="ARBA" id="ARBA00022714"/>
    </source>
</evidence>
<keyword evidence="4" id="KW-0479">Metal-binding</keyword>
<dbReference type="PANTHER" id="PTHR43112">
    <property type="entry name" value="FERREDOXIN"/>
    <property type="match status" value="1"/>
</dbReference>
<evidence type="ECO:0000313" key="13">
    <source>
        <dbReference type="Proteomes" id="UP000233778"/>
    </source>
</evidence>
<evidence type="ECO:0000256" key="5">
    <source>
        <dbReference type="ARBA" id="ARBA00022982"/>
    </source>
</evidence>
<name>A0A2I5TIL7_SERS3</name>
<dbReference type="InterPro" id="IPR012675">
    <property type="entry name" value="Beta-grasp_dom_sf"/>
</dbReference>
<evidence type="ECO:0000256" key="2">
    <source>
        <dbReference type="ARBA" id="ARBA00022448"/>
    </source>
</evidence>
<comment type="similarity">
    <text evidence="1">Belongs to the 2Fe2S plant-type ferredoxin family.</text>
</comment>
<dbReference type="Proteomes" id="UP000017700">
    <property type="component" value="Chromosome"/>
</dbReference>
<dbReference type="CDD" id="cd00207">
    <property type="entry name" value="fer2"/>
    <property type="match status" value="1"/>
</dbReference>